<comment type="similarity">
    <text evidence="2 10">Belongs to the CheZ family.</text>
</comment>
<gene>
    <name evidence="12" type="ORF">AXE65_08035</name>
</gene>
<dbReference type="GO" id="GO:0005737">
    <property type="term" value="C:cytoplasm"/>
    <property type="evidence" value="ECO:0007669"/>
    <property type="project" value="UniProtKB-SubCell"/>
</dbReference>
<evidence type="ECO:0000256" key="8">
    <source>
        <dbReference type="ARBA" id="ARBA00022912"/>
    </source>
</evidence>
<keyword evidence="6 10" id="KW-0283">Flagellar rotation</keyword>
<keyword evidence="5 10" id="KW-0145">Chemotaxis</keyword>
<name>A0A139SHG7_9GAMM</name>
<evidence type="ECO:0000256" key="11">
    <source>
        <dbReference type="PIRSR" id="PIRSR002884-1"/>
    </source>
</evidence>
<accession>A0A139SHG7</accession>
<evidence type="ECO:0000256" key="5">
    <source>
        <dbReference type="ARBA" id="ARBA00022500"/>
    </source>
</evidence>
<dbReference type="PANTHER" id="PTHR43693">
    <property type="entry name" value="PROTEIN PHOSPHATASE CHEZ"/>
    <property type="match status" value="1"/>
</dbReference>
<evidence type="ECO:0000256" key="7">
    <source>
        <dbReference type="ARBA" id="ARBA00022801"/>
    </source>
</evidence>
<dbReference type="EMBL" id="LSZO01000220">
    <property type="protein sequence ID" value="KXU33961.1"/>
    <property type="molecule type" value="Genomic_DNA"/>
</dbReference>
<evidence type="ECO:0000256" key="1">
    <source>
        <dbReference type="ARBA" id="ARBA00004496"/>
    </source>
</evidence>
<keyword evidence="8 10" id="KW-0904">Protein phosphatase</keyword>
<protein>
    <recommendedName>
        <fullName evidence="3 10">Protein phosphatase CheZ</fullName>
        <ecNumber evidence="10">3.1.3.-</ecNumber>
    </recommendedName>
    <alternativeName>
        <fullName evidence="9 10">Chemotaxis protein CheZ</fullName>
    </alternativeName>
</protein>
<evidence type="ECO:0000256" key="10">
    <source>
        <dbReference type="PIRNR" id="PIRNR002884"/>
    </source>
</evidence>
<dbReference type="GO" id="GO:0050920">
    <property type="term" value="P:regulation of chemotaxis"/>
    <property type="evidence" value="ECO:0007669"/>
    <property type="project" value="InterPro"/>
</dbReference>
<dbReference type="GO" id="GO:0006935">
    <property type="term" value="P:chemotaxis"/>
    <property type="evidence" value="ECO:0007669"/>
    <property type="project" value="UniProtKB-KW"/>
</dbReference>
<dbReference type="PANTHER" id="PTHR43693:SF1">
    <property type="entry name" value="PROTEIN PHOSPHATASE CHEZ"/>
    <property type="match status" value="1"/>
</dbReference>
<proteinExistence type="inferred from homology"/>
<keyword evidence="13" id="KW-1185">Reference proteome</keyword>
<comment type="subunit">
    <text evidence="10">Homodimer.</text>
</comment>
<dbReference type="GO" id="GO:0097588">
    <property type="term" value="P:archaeal or bacterial-type flagellum-dependent cell motility"/>
    <property type="evidence" value="ECO:0007669"/>
    <property type="project" value="UniProtKB-KW"/>
</dbReference>
<dbReference type="EC" id="3.1.3.-" evidence="10"/>
<dbReference type="Proteomes" id="UP000072660">
    <property type="component" value="Unassembled WGS sequence"/>
</dbReference>
<comment type="subcellular location">
    <subcellularLocation>
        <location evidence="1 10">Cytoplasm</location>
    </subcellularLocation>
</comment>
<evidence type="ECO:0000256" key="9">
    <source>
        <dbReference type="ARBA" id="ARBA00029599"/>
    </source>
</evidence>
<dbReference type="GO" id="GO:0009288">
    <property type="term" value="C:bacterial-type flagellum"/>
    <property type="evidence" value="ECO:0007669"/>
    <property type="project" value="InterPro"/>
</dbReference>
<keyword evidence="4 10" id="KW-0963">Cytoplasm</keyword>
<dbReference type="InterPro" id="IPR050992">
    <property type="entry name" value="CheZ_family_phosphatases"/>
</dbReference>
<evidence type="ECO:0000256" key="2">
    <source>
        <dbReference type="ARBA" id="ARBA00005908"/>
    </source>
</evidence>
<sequence>MNCAEPGQPLSTTREQGLYQQVGKLTRELHNAIVNFQWDEPATGHKNASKVEGASKRLDYAVELTEQAANRTMDLVEQSAPLAADVVKRSAALSADWKRLLAREMTEEEFPDFAARMGAFLAGCQAGGQKLAENLNEILLAQGFQDLTGQLIKRVTALVVGIERDLLQLMLTAAGVQHLVESEGEAAFRLQQQVNRHSRALAEGCGPAEQAQTQDEVDELLLSLGF</sequence>
<organism evidence="12 13">
    <name type="scientific">Ventosimonas gracilis</name>
    <dbReference type="NCBI Taxonomy" id="1680762"/>
    <lineage>
        <taxon>Bacteria</taxon>
        <taxon>Pseudomonadati</taxon>
        <taxon>Pseudomonadota</taxon>
        <taxon>Gammaproteobacteria</taxon>
        <taxon>Pseudomonadales</taxon>
        <taxon>Ventosimonadaceae</taxon>
        <taxon>Ventosimonas</taxon>
    </lineage>
</organism>
<dbReference type="SUPFAM" id="SSF75708">
    <property type="entry name" value="Chemotaxis phosphatase CheZ"/>
    <property type="match status" value="1"/>
</dbReference>
<feature type="site" description="Enhances dephosphorylation of CheY-P" evidence="11">
    <location>
        <position position="150"/>
    </location>
</feature>
<dbReference type="Gene3D" id="1.10.287.500">
    <property type="entry name" value="Helix hairpin bin"/>
    <property type="match status" value="1"/>
</dbReference>
<dbReference type="Pfam" id="PF04344">
    <property type="entry name" value="CheZ"/>
    <property type="match status" value="1"/>
</dbReference>
<evidence type="ECO:0000313" key="13">
    <source>
        <dbReference type="Proteomes" id="UP000072660"/>
    </source>
</evidence>
<keyword evidence="7 10" id="KW-0378">Hydrolase</keyword>
<dbReference type="GO" id="GO:0004721">
    <property type="term" value="F:phosphoprotein phosphatase activity"/>
    <property type="evidence" value="ECO:0007669"/>
    <property type="project" value="UniProtKB-KW"/>
</dbReference>
<evidence type="ECO:0000256" key="3">
    <source>
        <dbReference type="ARBA" id="ARBA00018484"/>
    </source>
</evidence>
<evidence type="ECO:0000256" key="6">
    <source>
        <dbReference type="ARBA" id="ARBA00022779"/>
    </source>
</evidence>
<dbReference type="OrthoDB" id="9773007at2"/>
<dbReference type="RefSeq" id="WP_068393423.1">
    <property type="nucleotide sequence ID" value="NZ_LSZO01000220.1"/>
</dbReference>
<dbReference type="InterPro" id="IPR007439">
    <property type="entry name" value="Chemotax_Pase_CheZ"/>
</dbReference>
<dbReference type="AlphaFoldDB" id="A0A139SHG7"/>
<reference evidence="12 13" key="1">
    <citation type="submission" date="2016-02" db="EMBL/GenBank/DDBJ databases">
        <authorList>
            <person name="Wen L."/>
            <person name="He K."/>
            <person name="Yang H."/>
        </authorList>
    </citation>
    <scope>NUCLEOTIDE SEQUENCE [LARGE SCALE GENOMIC DNA]</scope>
    <source>
        <strain evidence="12 13">CV58</strain>
    </source>
</reference>
<evidence type="ECO:0000256" key="4">
    <source>
        <dbReference type="ARBA" id="ARBA00022490"/>
    </source>
</evidence>
<dbReference type="PIRSF" id="PIRSF002884">
    <property type="entry name" value="CheZ"/>
    <property type="match status" value="1"/>
</dbReference>
<comment type="caution">
    <text evidence="12">The sequence shown here is derived from an EMBL/GenBank/DDBJ whole genome shotgun (WGS) entry which is preliminary data.</text>
</comment>
<comment type="function">
    <text evidence="10">Plays an important role in bacterial chemotaxis signal transduction pathway by accelerating the dephosphorylation of phosphorylated CheY (CheY-P).</text>
</comment>
<evidence type="ECO:0000313" key="12">
    <source>
        <dbReference type="EMBL" id="KXU33961.1"/>
    </source>
</evidence>